<evidence type="ECO:0000256" key="1">
    <source>
        <dbReference type="SAM" id="MobiDB-lite"/>
    </source>
</evidence>
<sequence>MAAWSSSTSNYKYQQAPAPAHSPRTIPTLSHSAAGSPLLPPPHERPPVARRNPIGQSNPSQMAVLNLGGGGKENAPPAAVAVRGIAVKNQIVMKRTGAGGKAAWRRPPLRDITGLFLASPCRPPPPAALLALADAEVPGAAVRARAAGASDGAAARQGRYSLKKGFR</sequence>
<name>A0A8T0WW56_PANVG</name>
<dbReference type="EMBL" id="CM029038">
    <property type="protein sequence ID" value="KAG2649876.1"/>
    <property type="molecule type" value="Genomic_DNA"/>
</dbReference>
<dbReference type="Proteomes" id="UP000823388">
    <property type="component" value="Chromosome 1N"/>
</dbReference>
<keyword evidence="3" id="KW-1185">Reference proteome</keyword>
<feature type="compositionally biased region" description="Polar residues" evidence="1">
    <location>
        <begin position="1"/>
        <end position="13"/>
    </location>
</feature>
<accession>A0A8T0WW56</accession>
<organism evidence="2 3">
    <name type="scientific">Panicum virgatum</name>
    <name type="common">Blackwell switchgrass</name>
    <dbReference type="NCBI Taxonomy" id="38727"/>
    <lineage>
        <taxon>Eukaryota</taxon>
        <taxon>Viridiplantae</taxon>
        <taxon>Streptophyta</taxon>
        <taxon>Embryophyta</taxon>
        <taxon>Tracheophyta</taxon>
        <taxon>Spermatophyta</taxon>
        <taxon>Magnoliopsida</taxon>
        <taxon>Liliopsida</taxon>
        <taxon>Poales</taxon>
        <taxon>Poaceae</taxon>
        <taxon>PACMAD clade</taxon>
        <taxon>Panicoideae</taxon>
        <taxon>Panicodae</taxon>
        <taxon>Paniceae</taxon>
        <taxon>Panicinae</taxon>
        <taxon>Panicum</taxon>
        <taxon>Panicum sect. Hiantes</taxon>
    </lineage>
</organism>
<reference evidence="2" key="1">
    <citation type="submission" date="2020-05" db="EMBL/GenBank/DDBJ databases">
        <title>WGS assembly of Panicum virgatum.</title>
        <authorList>
            <person name="Lovell J.T."/>
            <person name="Jenkins J."/>
            <person name="Shu S."/>
            <person name="Juenger T.E."/>
            <person name="Schmutz J."/>
        </authorList>
    </citation>
    <scope>NUCLEOTIDE SEQUENCE</scope>
    <source>
        <strain evidence="2">AP13</strain>
    </source>
</reference>
<feature type="region of interest" description="Disordered" evidence="1">
    <location>
        <begin position="146"/>
        <end position="167"/>
    </location>
</feature>
<feature type="region of interest" description="Disordered" evidence="1">
    <location>
        <begin position="1"/>
        <end position="76"/>
    </location>
</feature>
<gene>
    <name evidence="2" type="ORF">PVAP13_1NG147800</name>
</gene>
<evidence type="ECO:0000313" key="3">
    <source>
        <dbReference type="Proteomes" id="UP000823388"/>
    </source>
</evidence>
<protein>
    <submittedName>
        <fullName evidence="2">Uncharacterized protein</fullName>
    </submittedName>
</protein>
<comment type="caution">
    <text evidence="2">The sequence shown here is derived from an EMBL/GenBank/DDBJ whole genome shotgun (WGS) entry which is preliminary data.</text>
</comment>
<feature type="compositionally biased region" description="Polar residues" evidence="1">
    <location>
        <begin position="54"/>
        <end position="63"/>
    </location>
</feature>
<proteinExistence type="predicted"/>
<dbReference type="AlphaFoldDB" id="A0A8T0WW56"/>
<evidence type="ECO:0000313" key="2">
    <source>
        <dbReference type="EMBL" id="KAG2649876.1"/>
    </source>
</evidence>
<feature type="compositionally biased region" description="Low complexity" evidence="1">
    <location>
        <begin position="146"/>
        <end position="159"/>
    </location>
</feature>